<sequence length="670" mass="75010">MESSYGGKCLLQGNDACGGTPDPRNPSKVICNYAFMTPENSLSPTGNGMSREKAAKIVDGRRCSGQDGLNAPYNGTLKKGFISKKRKEKEISGMNAKVPQNILARRGERLKMWQEGRSMDQTNALTQFNMADDVLRNSVTLLQTPHCCGSFQAPLTRHLLDYQKDKMDRCTPLNPPTNKLYLPLPMTQAKISDTNSLFPVNPAGVNYPHDRLPMSQTHLNDIFSERPFTSNEKHQPFLPRSQTYHPYPRPHTQSNKSVGEKLQIENAKLQRSHPCYLAQQTQFESVASSLVSTNDTPLFGCPKPAKEKLLYIPEVRATPQIKSGTDNIPISRTETIGQKLVGQKERGGEVKSQQRSLITEAGPINGEGIHLKVPKLPLEQVIFVDQSLKQCFQVPQLSNSVKRTTVAASEMEQSNQVNSLNVAGSSKMQNNRTNSLEVGGSSKTKPSQEKSLVGDGCSKMKPKQIVPFDMAVPPKTHASQLSLQVCAAFYETVMVLLCQALNRPPLTKEEMPKMPGDLAVTISSCQPPSTLPLYRQHFYLSQSIYDMEDYIITNFYATPRHNEGLALFIEAQRLHYTRIPTGSQTNTLHLEKKPCRVCKKHKFMSECYYCRGCHSSVGCMRCFEKEESIFLTLNLKRKGLGVECVRYQRAPCCRVVWKDRPEVYKVVVVV</sequence>
<evidence type="ECO:0000313" key="1">
    <source>
        <dbReference type="Proteomes" id="UP000095286"/>
    </source>
</evidence>
<name>A0AC35TPP1_9BILA</name>
<reference evidence="2" key="1">
    <citation type="submission" date="2016-11" db="UniProtKB">
        <authorList>
            <consortium name="WormBaseParasite"/>
        </authorList>
    </citation>
    <scope>IDENTIFICATION</scope>
    <source>
        <strain evidence="2">KR3021</strain>
    </source>
</reference>
<dbReference type="Proteomes" id="UP000095286">
    <property type="component" value="Unplaced"/>
</dbReference>
<dbReference type="WBParaSite" id="RSKR_0000295000.2">
    <property type="protein sequence ID" value="RSKR_0000295000.2"/>
    <property type="gene ID" value="RSKR_0000295000"/>
</dbReference>
<accession>A0AC35TPP1</accession>
<organism evidence="1 2">
    <name type="scientific">Rhabditophanes sp. KR3021</name>
    <dbReference type="NCBI Taxonomy" id="114890"/>
    <lineage>
        <taxon>Eukaryota</taxon>
        <taxon>Metazoa</taxon>
        <taxon>Ecdysozoa</taxon>
        <taxon>Nematoda</taxon>
        <taxon>Chromadorea</taxon>
        <taxon>Rhabditida</taxon>
        <taxon>Tylenchina</taxon>
        <taxon>Panagrolaimomorpha</taxon>
        <taxon>Strongyloidoidea</taxon>
        <taxon>Alloionematidae</taxon>
        <taxon>Rhabditophanes</taxon>
    </lineage>
</organism>
<evidence type="ECO:0000313" key="2">
    <source>
        <dbReference type="WBParaSite" id="RSKR_0000295000.2"/>
    </source>
</evidence>
<proteinExistence type="predicted"/>
<protein>
    <submittedName>
        <fullName evidence="2">Ribosomal_L7Ae domain-containing protein</fullName>
    </submittedName>
</protein>